<organism evidence="1">
    <name type="scientific">Enterococcus casseliflavus</name>
    <name type="common">Enterococcus flavescens</name>
    <dbReference type="NCBI Taxonomy" id="37734"/>
    <lineage>
        <taxon>Bacteria</taxon>
        <taxon>Bacillati</taxon>
        <taxon>Bacillota</taxon>
        <taxon>Bacilli</taxon>
        <taxon>Lactobacillales</taxon>
        <taxon>Enterococcaceae</taxon>
        <taxon>Enterococcus</taxon>
    </lineage>
</organism>
<protein>
    <recommendedName>
        <fullName evidence="2">Glycoside hydrolase family 2</fullName>
    </recommendedName>
</protein>
<dbReference type="EMBL" id="CACRTX010000013">
    <property type="protein sequence ID" value="VYU37953.1"/>
    <property type="molecule type" value="Genomic_DNA"/>
</dbReference>
<proteinExistence type="predicted"/>
<reference evidence="1" key="1">
    <citation type="submission" date="2019-11" db="EMBL/GenBank/DDBJ databases">
        <authorList>
            <person name="Feng L."/>
        </authorList>
    </citation>
    <scope>NUCLEOTIDE SEQUENCE</scope>
    <source>
        <strain evidence="1">ECasseliflavusLFYP2</strain>
    </source>
</reference>
<dbReference type="InterPro" id="IPR008979">
    <property type="entry name" value="Galactose-bd-like_sf"/>
</dbReference>
<accession>A0A6N3EHM8</accession>
<dbReference type="Pfam" id="PF17132">
    <property type="entry name" value="Glyco_hydro_106"/>
    <property type="match status" value="1"/>
</dbReference>
<evidence type="ECO:0000313" key="1">
    <source>
        <dbReference type="EMBL" id="VYU37953.1"/>
    </source>
</evidence>
<name>A0A6N3EHM8_ENTCA</name>
<dbReference type="PANTHER" id="PTHR36848:SF2">
    <property type="entry name" value="SECRETED PROTEIN"/>
    <property type="match status" value="1"/>
</dbReference>
<dbReference type="Gene3D" id="2.60.120.260">
    <property type="entry name" value="Galactose-binding domain-like"/>
    <property type="match status" value="1"/>
</dbReference>
<gene>
    <name evidence="1" type="ORF">ECLFYP2_03117</name>
</gene>
<dbReference type="RefSeq" id="WP_421758253.1">
    <property type="nucleotide sequence ID" value="NZ_CACRTX010000013.1"/>
</dbReference>
<dbReference type="PANTHER" id="PTHR36848">
    <property type="entry name" value="DNA-BINDING PROTEIN (PUTATIVE SECRETED PROTEIN)-RELATED"/>
    <property type="match status" value="1"/>
</dbReference>
<dbReference type="SUPFAM" id="SSF49785">
    <property type="entry name" value="Galactose-binding domain-like"/>
    <property type="match status" value="1"/>
</dbReference>
<sequence length="891" mass="102323">MKKITNLLNEKYDNHIFPFLWMHGEDKETIQTYISKIYEAGIRSVCIESRPHEEFLKAQWWDELAIIIEECEKRQMTLWILDDKHFPTGYAAGEIEKNHRHLQKEFLNFRQFDFVGPKKNAGIMLDWCFNAERPNILNSEGETVKESGKSFFSAEIISAVAVKKTGFKQISEEEWIDLTDSIIDETLYWSIPEGEWSIFVFYTTQEGGEASTQGYLNPLVPEATDVLLETVYQSHYQHFGEKFGTTIQGFFSDEPRFGNIKGPDAVLGKVDMPLPWRYDLLTLLANQLAISETELRRLLPALYRGESKQAAKIRYNYMSLVSELYSQHFSQRIGRWCREHKVDYIGHVIEDNNAHTRLGYGAGHFFQSMKGQSMAGIDVVLHQLMPQQNDGYFEAMTSTGWDGEFFHYALGKMGASLGNLDPAKQGRTMCEVFGAYGWSEGTKLMKWLTDHMLVRGVNHFVPHAFSMNDFPDADCPPHFYAQGHNPQFEGFKQLMTYMNRLSYLFSDGKHQANIAVLYHAEAEWAGAYMPIQKVARELMEHQYEFEIVSVDMMLDAQFTDQTFVINEHAFQTLVIPYTERMPDPLIKKLTALAESGIQIIFIEEMVKESLEQTLLTHELRLLARLTEVTTLRALTDNTGLKVRDRLETSKALPYLRYYHYQQQTDEVFMLFNENDSESMQFQAVFPAEKPLAQYDPVENKLKPVSYKNGSYEIHLAPAESLILFEATSEQPLRIERSKPMKEVHLNDQPWQVTFEGIGKEQAAVACQKQYSSLPLLGVGDDFSRFSGKITYTVDFPKAVGEVLLSIEDASEVVTVSVNGHCVGTRISTPYTFELTDLLQETNNSIQIEVINNLGRSMRDYLSQFVLFEPLGITGEIKLFIEETNYIKSMKN</sequence>
<dbReference type="InterPro" id="IPR053161">
    <property type="entry name" value="Ulvan_degrading_GH"/>
</dbReference>
<dbReference type="AlphaFoldDB" id="A0A6N3EHM8"/>
<evidence type="ECO:0008006" key="2">
    <source>
        <dbReference type="Google" id="ProtNLM"/>
    </source>
</evidence>